<evidence type="ECO:0000313" key="4">
    <source>
        <dbReference type="Proteomes" id="UP000287352"/>
    </source>
</evidence>
<feature type="transmembrane region" description="Helical" evidence="2">
    <location>
        <begin position="442"/>
        <end position="462"/>
    </location>
</feature>
<feature type="transmembrane region" description="Helical" evidence="2">
    <location>
        <begin position="415"/>
        <end position="436"/>
    </location>
</feature>
<comment type="caution">
    <text evidence="3">The sequence shown here is derived from an EMBL/GenBank/DDBJ whole genome shotgun (WGS) entry which is preliminary data.</text>
</comment>
<keyword evidence="2" id="KW-0472">Membrane</keyword>
<organism evidence="3 4">
    <name type="scientific">Tengunoibacter tsumagoiensis</name>
    <dbReference type="NCBI Taxonomy" id="2014871"/>
    <lineage>
        <taxon>Bacteria</taxon>
        <taxon>Bacillati</taxon>
        <taxon>Chloroflexota</taxon>
        <taxon>Ktedonobacteria</taxon>
        <taxon>Ktedonobacterales</taxon>
        <taxon>Dictyobacteraceae</taxon>
        <taxon>Tengunoibacter</taxon>
    </lineage>
</organism>
<keyword evidence="2" id="KW-0812">Transmembrane</keyword>
<name>A0A401ZX19_9CHLR</name>
<feature type="region of interest" description="Disordered" evidence="1">
    <location>
        <begin position="1"/>
        <end position="75"/>
    </location>
</feature>
<dbReference type="AlphaFoldDB" id="A0A401ZX19"/>
<feature type="compositionally biased region" description="Polar residues" evidence="1">
    <location>
        <begin position="15"/>
        <end position="34"/>
    </location>
</feature>
<gene>
    <name evidence="3" type="ORF">KTT_12720</name>
</gene>
<accession>A0A401ZX19</accession>
<feature type="transmembrane region" description="Helical" evidence="2">
    <location>
        <begin position="375"/>
        <end position="394"/>
    </location>
</feature>
<protein>
    <submittedName>
        <fullName evidence="3">Uncharacterized protein</fullName>
    </submittedName>
</protein>
<evidence type="ECO:0000256" key="1">
    <source>
        <dbReference type="SAM" id="MobiDB-lite"/>
    </source>
</evidence>
<keyword evidence="2" id="KW-1133">Transmembrane helix</keyword>
<dbReference type="InterPro" id="IPR013024">
    <property type="entry name" value="GGCT-like"/>
</dbReference>
<keyword evidence="4" id="KW-1185">Reference proteome</keyword>
<reference evidence="4" key="1">
    <citation type="submission" date="2018-12" db="EMBL/GenBank/DDBJ databases">
        <title>Tengunoibacter tsumagoiensis gen. nov., sp. nov., Dictyobacter kobayashii sp. nov., D. alpinus sp. nov., and D. joshuensis sp. nov. and description of Dictyobacteraceae fam. nov. within the order Ktedonobacterales isolated from Tengu-no-mugimeshi.</title>
        <authorList>
            <person name="Wang C.M."/>
            <person name="Zheng Y."/>
            <person name="Sakai Y."/>
            <person name="Toyoda A."/>
            <person name="Minakuchi Y."/>
            <person name="Abe K."/>
            <person name="Yokota A."/>
            <person name="Yabe S."/>
        </authorList>
    </citation>
    <scope>NUCLEOTIDE SEQUENCE [LARGE SCALE GENOMIC DNA]</scope>
    <source>
        <strain evidence="4">Uno3</strain>
    </source>
</reference>
<sequence length="463" mass="50943">MRSNTPRPLSFEAMISSSGLAQRSQQGEAGTSFPTIAPSAPPLPEELASPLPGTAEPMPEAGSIEHISPSSAEEKRPEELLIFEYGLEMDAAILNSPERLSGQALPAGPAVLRGYSLMLGAQQMHGGMGPTLAAIVPSAQVGDEVWGVLYRVPQQLRESKDNEPSLLDTIHAAIEPQKFFKGEQVVVHEKQSDREIECVAYVATDIACKQLHLVSVDQWSGDTQFIQRLTAIARKQRLPERYIRQYGLTSLSAQIPTMVPPSVLPEALPEEQGRSERSSFHTMTDTDLHADLHRSMEADTEPLPTFGEQESMLSRISPTPKLLVPISVVPMQRWLIFFALYLALLLLVVLTFSVFQGMGMGNGVLNNHFMLLDVPWLIMLYGLLGGCISCIVSLRSVHFESPPLFVIITWFTRPFIGALLAIFAHLLLTSGFFVMGDSAQQHMPFFLLVAAFAGYCEGWIFAR</sequence>
<dbReference type="Gene3D" id="3.10.490.10">
    <property type="entry name" value="Gamma-glutamyl cyclotransferase-like"/>
    <property type="match status" value="1"/>
</dbReference>
<evidence type="ECO:0000313" key="3">
    <source>
        <dbReference type="EMBL" id="GCE11413.1"/>
    </source>
</evidence>
<evidence type="ECO:0000256" key="2">
    <source>
        <dbReference type="SAM" id="Phobius"/>
    </source>
</evidence>
<dbReference type="CDD" id="cd06661">
    <property type="entry name" value="GGCT_like"/>
    <property type="match status" value="1"/>
</dbReference>
<dbReference type="EMBL" id="BIFR01000001">
    <property type="protein sequence ID" value="GCE11413.1"/>
    <property type="molecule type" value="Genomic_DNA"/>
</dbReference>
<feature type="transmembrane region" description="Helical" evidence="2">
    <location>
        <begin position="334"/>
        <end position="355"/>
    </location>
</feature>
<dbReference type="Proteomes" id="UP000287352">
    <property type="component" value="Unassembled WGS sequence"/>
</dbReference>
<proteinExistence type="predicted"/>